<comment type="caution">
    <text evidence="1">The sequence shown here is derived from an EMBL/GenBank/DDBJ whole genome shotgun (WGS) entry which is preliminary data.</text>
</comment>
<feature type="non-terminal residue" evidence="1">
    <location>
        <position position="1"/>
    </location>
</feature>
<organism evidence="1 2">
    <name type="scientific">Funneliformis caledonium</name>
    <dbReference type="NCBI Taxonomy" id="1117310"/>
    <lineage>
        <taxon>Eukaryota</taxon>
        <taxon>Fungi</taxon>
        <taxon>Fungi incertae sedis</taxon>
        <taxon>Mucoromycota</taxon>
        <taxon>Glomeromycotina</taxon>
        <taxon>Glomeromycetes</taxon>
        <taxon>Glomerales</taxon>
        <taxon>Glomeraceae</taxon>
        <taxon>Funneliformis</taxon>
    </lineage>
</organism>
<gene>
    <name evidence="1" type="ORF">FCALED_LOCUS16042</name>
</gene>
<evidence type="ECO:0000313" key="1">
    <source>
        <dbReference type="EMBL" id="CAG8747156.1"/>
    </source>
</evidence>
<dbReference type="Proteomes" id="UP000789570">
    <property type="component" value="Unassembled WGS sequence"/>
</dbReference>
<keyword evidence="2" id="KW-1185">Reference proteome</keyword>
<name>A0A9N9ISN7_9GLOM</name>
<feature type="non-terminal residue" evidence="1">
    <location>
        <position position="118"/>
    </location>
</feature>
<accession>A0A9N9ISN7</accession>
<dbReference type="EMBL" id="CAJVPQ010016976">
    <property type="protein sequence ID" value="CAG8747156.1"/>
    <property type="molecule type" value="Genomic_DNA"/>
</dbReference>
<dbReference type="OrthoDB" id="2341031at2759"/>
<sequence length="118" mass="13878">NYCDCEDELRRSHYNLLLTSKSICSFEHLHSTPNRPNRHWRCSQLKGKFVRCPAYYSVNATSIKRLKLKYDNLPKTEIDVMASDITTDIVRNENGQSILDFCLDEYLGEKEPNSFWLK</sequence>
<dbReference type="AlphaFoldDB" id="A0A9N9ISN7"/>
<evidence type="ECO:0000313" key="2">
    <source>
        <dbReference type="Proteomes" id="UP000789570"/>
    </source>
</evidence>
<proteinExistence type="predicted"/>
<reference evidence="1" key="1">
    <citation type="submission" date="2021-06" db="EMBL/GenBank/DDBJ databases">
        <authorList>
            <person name="Kallberg Y."/>
            <person name="Tangrot J."/>
            <person name="Rosling A."/>
        </authorList>
    </citation>
    <scope>NUCLEOTIDE SEQUENCE</scope>
    <source>
        <strain evidence="1">UK204</strain>
    </source>
</reference>
<protein>
    <submittedName>
        <fullName evidence="1">9061_t:CDS:1</fullName>
    </submittedName>
</protein>